<feature type="region of interest" description="Disordered" evidence="1">
    <location>
        <begin position="191"/>
        <end position="224"/>
    </location>
</feature>
<organism evidence="2 3">
    <name type="scientific">Mycena metata</name>
    <dbReference type="NCBI Taxonomy" id="1033252"/>
    <lineage>
        <taxon>Eukaryota</taxon>
        <taxon>Fungi</taxon>
        <taxon>Dikarya</taxon>
        <taxon>Basidiomycota</taxon>
        <taxon>Agaricomycotina</taxon>
        <taxon>Agaricomycetes</taxon>
        <taxon>Agaricomycetidae</taxon>
        <taxon>Agaricales</taxon>
        <taxon>Marasmiineae</taxon>
        <taxon>Mycenaceae</taxon>
        <taxon>Mycena</taxon>
    </lineage>
</organism>
<comment type="caution">
    <text evidence="2">The sequence shown here is derived from an EMBL/GenBank/DDBJ whole genome shotgun (WGS) entry which is preliminary data.</text>
</comment>
<feature type="compositionally biased region" description="Basic and acidic residues" evidence="1">
    <location>
        <begin position="215"/>
        <end position="224"/>
    </location>
</feature>
<evidence type="ECO:0000313" key="2">
    <source>
        <dbReference type="EMBL" id="KAJ7774077.1"/>
    </source>
</evidence>
<feature type="compositionally biased region" description="Basic and acidic residues" evidence="1">
    <location>
        <begin position="420"/>
        <end position="435"/>
    </location>
</feature>
<feature type="region of interest" description="Disordered" evidence="1">
    <location>
        <begin position="368"/>
        <end position="442"/>
    </location>
</feature>
<keyword evidence="3" id="KW-1185">Reference proteome</keyword>
<dbReference type="Proteomes" id="UP001215598">
    <property type="component" value="Unassembled WGS sequence"/>
</dbReference>
<feature type="region of interest" description="Disordered" evidence="1">
    <location>
        <begin position="146"/>
        <end position="168"/>
    </location>
</feature>
<dbReference type="AlphaFoldDB" id="A0AAD7NTF1"/>
<gene>
    <name evidence="2" type="ORF">B0H16DRAFT_1684976</name>
</gene>
<proteinExistence type="predicted"/>
<accession>A0AAD7NTF1</accession>
<feature type="compositionally biased region" description="Low complexity" evidence="1">
    <location>
        <begin position="400"/>
        <end position="409"/>
    </location>
</feature>
<dbReference type="EMBL" id="JARKIB010000012">
    <property type="protein sequence ID" value="KAJ7774077.1"/>
    <property type="molecule type" value="Genomic_DNA"/>
</dbReference>
<name>A0AAD7NTF1_9AGAR</name>
<feature type="compositionally biased region" description="Polar residues" evidence="1">
    <location>
        <begin position="203"/>
        <end position="214"/>
    </location>
</feature>
<reference evidence="2" key="1">
    <citation type="submission" date="2023-03" db="EMBL/GenBank/DDBJ databases">
        <title>Massive genome expansion in bonnet fungi (Mycena s.s.) driven by repeated elements and novel gene families across ecological guilds.</title>
        <authorList>
            <consortium name="Lawrence Berkeley National Laboratory"/>
            <person name="Harder C.B."/>
            <person name="Miyauchi S."/>
            <person name="Viragh M."/>
            <person name="Kuo A."/>
            <person name="Thoen E."/>
            <person name="Andreopoulos B."/>
            <person name="Lu D."/>
            <person name="Skrede I."/>
            <person name="Drula E."/>
            <person name="Henrissat B."/>
            <person name="Morin E."/>
            <person name="Kohler A."/>
            <person name="Barry K."/>
            <person name="LaButti K."/>
            <person name="Morin E."/>
            <person name="Salamov A."/>
            <person name="Lipzen A."/>
            <person name="Mereny Z."/>
            <person name="Hegedus B."/>
            <person name="Baldrian P."/>
            <person name="Stursova M."/>
            <person name="Weitz H."/>
            <person name="Taylor A."/>
            <person name="Grigoriev I.V."/>
            <person name="Nagy L.G."/>
            <person name="Martin F."/>
            <person name="Kauserud H."/>
        </authorList>
    </citation>
    <scope>NUCLEOTIDE SEQUENCE</scope>
    <source>
        <strain evidence="2">CBHHK182m</strain>
    </source>
</reference>
<evidence type="ECO:0000313" key="3">
    <source>
        <dbReference type="Proteomes" id="UP001215598"/>
    </source>
</evidence>
<evidence type="ECO:0000256" key="1">
    <source>
        <dbReference type="SAM" id="MobiDB-lite"/>
    </source>
</evidence>
<protein>
    <submittedName>
        <fullName evidence="2">Uncharacterized protein</fullName>
    </submittedName>
</protein>
<feature type="compositionally biased region" description="Low complexity" evidence="1">
    <location>
        <begin position="191"/>
        <end position="202"/>
    </location>
</feature>
<sequence length="442" mass="46815">MPLSQGVFGASGPPPNNSHFTVILGEAAQYLCVWAATGILDGAHTLQVDSGGTPLLFDQFVYTSNDPDPTLAPSMPTSAPSASTAIPASIGNSHKHAPVGAMAGGVVGGIAAILAILGANHTAGYDKPRRVAAGYTDFEPWTLNSNPQNSAFTEEPQSPTSTLAVKEPDGTRLAEQVRFFAEHVEKIQRTSVVGSSSTSSGSDNNTGVRRSLSTMKRDETRSLMSVERDSVVGDMLVHTDSGVRLSAPAGRVMDELPPTYEAGWGGFAVQRRVQRRDCGHNGDTCLSLNLHNTECIWCRIRVGICNVEVGALANIPYSTTRKPDNLRIPPALSIFEFPSPEDARGGAESSLPFPAVCIVQTPAADAGARCRRKESRELSSSRAKRHGSGRGEGEVGKGKGLSSVYLLRPHLPPPAPHAQPLREGDRASLRNHRADAGYGGRV</sequence>
<feature type="compositionally biased region" description="Polar residues" evidence="1">
    <location>
        <begin position="146"/>
        <end position="163"/>
    </location>
</feature>